<gene>
    <name evidence="7" type="ORF">P0Y50_14980</name>
</gene>
<reference evidence="7" key="1">
    <citation type="submission" date="2023-03" db="EMBL/GenBank/DDBJ databases">
        <title>Andean soil-derived lignocellulolytic bacterial consortium as a source of novel taxa and putative plastic-active enzymes.</title>
        <authorList>
            <person name="Diaz-Garcia L."/>
            <person name="Chuvochina M."/>
            <person name="Feuerriegel G."/>
            <person name="Bunk B."/>
            <person name="Sproer C."/>
            <person name="Streit W.R."/>
            <person name="Rodriguez L.M."/>
            <person name="Overmann J."/>
            <person name="Jimenez D.J."/>
        </authorList>
    </citation>
    <scope>NUCLEOTIDE SEQUENCE</scope>
    <source>
        <strain evidence="7">MAG 833</strain>
    </source>
</reference>
<evidence type="ECO:0000256" key="4">
    <source>
        <dbReference type="ARBA" id="ARBA00047942"/>
    </source>
</evidence>
<dbReference type="GO" id="GO:0003677">
    <property type="term" value="F:DNA binding"/>
    <property type="evidence" value="ECO:0007669"/>
    <property type="project" value="InterPro"/>
</dbReference>
<dbReference type="InterPro" id="IPR029063">
    <property type="entry name" value="SAM-dependent_MTases_sf"/>
</dbReference>
<dbReference type="Gene3D" id="3.40.50.150">
    <property type="entry name" value="Vaccinia Virus protein VP39"/>
    <property type="match status" value="2"/>
</dbReference>
<dbReference type="SUPFAM" id="SSF53335">
    <property type="entry name" value="S-adenosyl-L-methionine-dependent methyltransferases"/>
    <property type="match status" value="2"/>
</dbReference>
<feature type="region of interest" description="Disordered" evidence="5">
    <location>
        <begin position="342"/>
        <end position="369"/>
    </location>
</feature>
<dbReference type="InterPro" id="IPR002941">
    <property type="entry name" value="DNA_methylase_N4/N6"/>
</dbReference>
<evidence type="ECO:0000259" key="6">
    <source>
        <dbReference type="Pfam" id="PF01555"/>
    </source>
</evidence>
<evidence type="ECO:0000256" key="1">
    <source>
        <dbReference type="ARBA" id="ARBA00011900"/>
    </source>
</evidence>
<evidence type="ECO:0000313" key="8">
    <source>
        <dbReference type="Proteomes" id="UP001213664"/>
    </source>
</evidence>
<keyword evidence="2 7" id="KW-0489">Methyltransferase</keyword>
<comment type="catalytic activity">
    <reaction evidence="4">
        <text>a 2'-deoxyadenosine in DNA + S-adenosyl-L-methionine = an N(6)-methyl-2'-deoxyadenosine in DNA + S-adenosyl-L-homocysteine + H(+)</text>
        <dbReference type="Rhea" id="RHEA:15197"/>
        <dbReference type="Rhea" id="RHEA-COMP:12418"/>
        <dbReference type="Rhea" id="RHEA-COMP:12419"/>
        <dbReference type="ChEBI" id="CHEBI:15378"/>
        <dbReference type="ChEBI" id="CHEBI:57856"/>
        <dbReference type="ChEBI" id="CHEBI:59789"/>
        <dbReference type="ChEBI" id="CHEBI:90615"/>
        <dbReference type="ChEBI" id="CHEBI:90616"/>
        <dbReference type="EC" id="2.1.1.72"/>
    </reaction>
</comment>
<organism evidence="7 8">
    <name type="scientific">Candidatus Brevundimonas colombiensis</name>
    <dbReference type="NCBI Taxonomy" id="3121376"/>
    <lineage>
        <taxon>Bacteria</taxon>
        <taxon>Pseudomonadati</taxon>
        <taxon>Pseudomonadota</taxon>
        <taxon>Alphaproteobacteria</taxon>
        <taxon>Caulobacterales</taxon>
        <taxon>Caulobacteraceae</taxon>
        <taxon>Brevundimonas</taxon>
    </lineage>
</organism>
<dbReference type="EC" id="2.1.1.72" evidence="1"/>
<dbReference type="REBASE" id="965504">
    <property type="entry name" value="M.Bsp833ORF14980P"/>
</dbReference>
<evidence type="ECO:0000256" key="3">
    <source>
        <dbReference type="ARBA" id="ARBA00022679"/>
    </source>
</evidence>
<dbReference type="Pfam" id="PF01555">
    <property type="entry name" value="N6_N4_Mtase"/>
    <property type="match status" value="1"/>
</dbReference>
<dbReference type="AlphaFoldDB" id="A0AAJ5X099"/>
<dbReference type="GO" id="GO:0008170">
    <property type="term" value="F:N-methyltransferase activity"/>
    <property type="evidence" value="ECO:0007669"/>
    <property type="project" value="InterPro"/>
</dbReference>
<protein>
    <recommendedName>
        <fullName evidence="1">site-specific DNA-methyltransferase (adenine-specific)</fullName>
        <ecNumber evidence="1">2.1.1.72</ecNumber>
    </recommendedName>
</protein>
<dbReference type="Proteomes" id="UP001213664">
    <property type="component" value="Chromosome"/>
</dbReference>
<keyword evidence="3" id="KW-0808">Transferase</keyword>
<feature type="domain" description="DNA methylase N-4/N-6" evidence="6">
    <location>
        <begin position="19"/>
        <end position="76"/>
    </location>
</feature>
<proteinExistence type="predicted"/>
<name>A0AAJ5X099_9CAUL</name>
<dbReference type="EMBL" id="CP119326">
    <property type="protein sequence ID" value="WEK39818.1"/>
    <property type="molecule type" value="Genomic_DNA"/>
</dbReference>
<evidence type="ECO:0000313" key="7">
    <source>
        <dbReference type="EMBL" id="WEK39818.1"/>
    </source>
</evidence>
<dbReference type="GO" id="GO:0032259">
    <property type="term" value="P:methylation"/>
    <property type="evidence" value="ECO:0007669"/>
    <property type="project" value="UniProtKB-KW"/>
</dbReference>
<accession>A0AAJ5X099</accession>
<dbReference type="GO" id="GO:0009007">
    <property type="term" value="F:site-specific DNA-methyltransferase (adenine-specific) activity"/>
    <property type="evidence" value="ECO:0007669"/>
    <property type="project" value="UniProtKB-EC"/>
</dbReference>
<sequence length="369" mass="40875">MKSALAYNKDYAFNAICPYYTMFPLEYPMGIIKKYRRENPIILDPFCGRGTTIYAARKFDLRSYGLDTSAIAASIAQAKVASAKPDAVLELAKNLLATAPRNVPQTEFFQRAFAPSTLLEVCALREGLLSTPKTHAAAILRAAALGCLHGPMNASGKASYFSNQMPRTFASKPDYSVRFWRDRSMNPPVVSVLEVLRKKLARISDLDAPSPGRLTDIKCGDARSAASYRRVRNATVTVTSPPYYGMTTYVEDQWLRNWFLGGPTEIDYGNDQQMSHSGPDAFIADLAKVWRNVLKASDDDAHLYVRFGAIPSVKSDPRHILKASLEEADGWTLLSVRNAKTSNAGKRQAAQMGRESNPAEEFDFHAVRT</sequence>
<evidence type="ECO:0000256" key="5">
    <source>
        <dbReference type="SAM" id="MobiDB-lite"/>
    </source>
</evidence>
<evidence type="ECO:0000256" key="2">
    <source>
        <dbReference type="ARBA" id="ARBA00022603"/>
    </source>
</evidence>